<dbReference type="EMBL" id="AP018553">
    <property type="protein sequence ID" value="BBD72157.1"/>
    <property type="molecule type" value="Genomic_DNA"/>
</dbReference>
<dbReference type="InterPro" id="IPR011051">
    <property type="entry name" value="RmlC_Cupin_sf"/>
</dbReference>
<dbReference type="Gene3D" id="2.60.120.10">
    <property type="entry name" value="Jelly Rolls"/>
    <property type="match status" value="1"/>
</dbReference>
<gene>
    <name evidence="3" type="ORF">GCM10007116_10240</name>
    <name evidence="2" type="ORF">HS1genome_0546</name>
</gene>
<sequence length="143" mass="16228">MSEEVLEKVTGQGVEVLFKRSRKPEKVDGRKTELIRYGDLVPDNMKRPDGETLKLIRGDGFSIELSKRRSTMPYWHRNMDYDEVIICISGEATWITEDGEFKLKAGEMLLIPRGIAHTASSSEDSNYVAIEVKSKVPLALVQR</sequence>
<reference evidence="4" key="2">
    <citation type="submission" date="2018-04" db="EMBL/GenBank/DDBJ databases">
        <title>Complete genome sequence of Sulfodiicoccus acidiphilus strain HS-1.</title>
        <authorList>
            <person name="Sakai H.D."/>
            <person name="Kurosawa N."/>
        </authorList>
    </citation>
    <scope>NUCLEOTIDE SEQUENCE [LARGE SCALE GENOMIC DNA]</scope>
    <source>
        <strain evidence="4">HS-1</strain>
    </source>
</reference>
<feature type="domain" description="Cupin type-2" evidence="1">
    <location>
        <begin position="75"/>
        <end position="128"/>
    </location>
</feature>
<reference evidence="2" key="3">
    <citation type="journal article" date="2019" name="BMC Res. Notes">
        <title>Complete genome sequence of the Sulfodiicoccus acidiphilus strain HS-1T, the first crenarchaeon that lacks polB3, isolated from an acidic hot spring in Ohwaku-dani, Hakone, Japan.</title>
        <authorList>
            <person name="Sakai H.D."/>
            <person name="Kurosawa N."/>
        </authorList>
    </citation>
    <scope>NUCLEOTIDE SEQUENCE</scope>
    <source>
        <strain evidence="2">HS-1</strain>
    </source>
</reference>
<organism evidence="2 4">
    <name type="scientific">Sulfodiicoccus acidiphilus</name>
    <dbReference type="NCBI Taxonomy" id="1670455"/>
    <lineage>
        <taxon>Archaea</taxon>
        <taxon>Thermoproteota</taxon>
        <taxon>Thermoprotei</taxon>
        <taxon>Sulfolobales</taxon>
        <taxon>Sulfolobaceae</taxon>
        <taxon>Sulfodiicoccus</taxon>
    </lineage>
</organism>
<accession>A0A348B1V5</accession>
<dbReference type="InterPro" id="IPR014710">
    <property type="entry name" value="RmlC-like_jellyroll"/>
</dbReference>
<evidence type="ECO:0000313" key="3">
    <source>
        <dbReference type="EMBL" id="GGT94595.1"/>
    </source>
</evidence>
<dbReference type="SUPFAM" id="SSF51182">
    <property type="entry name" value="RmlC-like cupins"/>
    <property type="match status" value="1"/>
</dbReference>
<dbReference type="InterPro" id="IPR013096">
    <property type="entry name" value="Cupin_2"/>
</dbReference>
<evidence type="ECO:0000313" key="2">
    <source>
        <dbReference type="EMBL" id="BBD72157.1"/>
    </source>
</evidence>
<dbReference type="Proteomes" id="UP000616143">
    <property type="component" value="Unassembled WGS sequence"/>
</dbReference>
<dbReference type="AlphaFoldDB" id="A0A348B1V5"/>
<dbReference type="KEGG" id="sacd:HS1genome_0546"/>
<dbReference type="Pfam" id="PF07883">
    <property type="entry name" value="Cupin_2"/>
    <property type="match status" value="1"/>
</dbReference>
<keyword evidence="4" id="KW-1185">Reference proteome</keyword>
<dbReference type="EMBL" id="BMQS01000008">
    <property type="protein sequence ID" value="GGT94595.1"/>
    <property type="molecule type" value="Genomic_DNA"/>
</dbReference>
<reference evidence="3" key="4">
    <citation type="submission" date="2020-09" db="EMBL/GenBank/DDBJ databases">
        <authorList>
            <person name="Sun Q."/>
            <person name="Ohkuma M."/>
        </authorList>
    </citation>
    <scope>NUCLEOTIDE SEQUENCE</scope>
    <source>
        <strain evidence="3">JCM 31740</strain>
    </source>
</reference>
<dbReference type="OrthoDB" id="301394at2157"/>
<reference evidence="3" key="1">
    <citation type="journal article" date="2014" name="Int. J. Syst. Evol. Microbiol.">
        <title>Complete genome sequence of Corynebacterium casei LMG S-19264T (=DSM 44701T), isolated from a smear-ripened cheese.</title>
        <authorList>
            <consortium name="US DOE Joint Genome Institute (JGI-PGF)"/>
            <person name="Walter F."/>
            <person name="Albersmeier A."/>
            <person name="Kalinowski J."/>
            <person name="Ruckert C."/>
        </authorList>
    </citation>
    <scope>NUCLEOTIDE SEQUENCE</scope>
    <source>
        <strain evidence="3">JCM 31740</strain>
    </source>
</reference>
<evidence type="ECO:0000259" key="1">
    <source>
        <dbReference type="Pfam" id="PF07883"/>
    </source>
</evidence>
<protein>
    <recommendedName>
        <fullName evidence="1">Cupin type-2 domain-containing protein</fullName>
    </recommendedName>
</protein>
<proteinExistence type="predicted"/>
<dbReference type="GeneID" id="38666049"/>
<dbReference type="RefSeq" id="WP_126449497.1">
    <property type="nucleotide sequence ID" value="NZ_AP018553.1"/>
</dbReference>
<dbReference type="CDD" id="cd02208">
    <property type="entry name" value="cupin_RmlC-like"/>
    <property type="match status" value="1"/>
</dbReference>
<name>A0A348B1V5_9CREN</name>
<dbReference type="Proteomes" id="UP000276741">
    <property type="component" value="Chromosome"/>
</dbReference>
<evidence type="ECO:0000313" key="4">
    <source>
        <dbReference type="Proteomes" id="UP000276741"/>
    </source>
</evidence>